<organism evidence="10 12">
    <name type="scientific">Devosia psychrophila</name>
    <dbReference type="NCBI Taxonomy" id="728005"/>
    <lineage>
        <taxon>Bacteria</taxon>
        <taxon>Pseudomonadati</taxon>
        <taxon>Pseudomonadota</taxon>
        <taxon>Alphaproteobacteria</taxon>
        <taxon>Hyphomicrobiales</taxon>
        <taxon>Devosiaceae</taxon>
        <taxon>Devosia</taxon>
    </lineage>
</organism>
<dbReference type="OrthoDB" id="9808822at2"/>
<feature type="domain" description="CobW C-terminal" evidence="8">
    <location>
        <begin position="255"/>
        <end position="348"/>
    </location>
</feature>
<reference evidence="9 11" key="1">
    <citation type="submission" date="2015-03" db="EMBL/GenBank/DDBJ databases">
        <authorList>
            <person name="Lepp D."/>
            <person name="Hassan Y.I."/>
            <person name="Li X.-Z."/>
            <person name="Zhou T."/>
        </authorList>
    </citation>
    <scope>NUCLEOTIDE SEQUENCE [LARGE SCALE GENOMIC DNA]</scope>
    <source>
        <strain evidence="9 11">Cr7-05</strain>
    </source>
</reference>
<keyword evidence="11" id="KW-1185">Reference proteome</keyword>
<dbReference type="SMART" id="SM00833">
    <property type="entry name" value="CobW_C"/>
    <property type="match status" value="1"/>
</dbReference>
<dbReference type="InterPro" id="IPR027417">
    <property type="entry name" value="P-loop_NTPase"/>
</dbReference>
<dbReference type="PANTHER" id="PTHR13748">
    <property type="entry name" value="COBW-RELATED"/>
    <property type="match status" value="1"/>
</dbReference>
<feature type="region of interest" description="Disordered" evidence="7">
    <location>
        <begin position="231"/>
        <end position="252"/>
    </location>
</feature>
<dbReference type="EMBL" id="FOMB01000003">
    <property type="protein sequence ID" value="SFC28550.1"/>
    <property type="molecule type" value="Genomic_DNA"/>
</dbReference>
<evidence type="ECO:0000256" key="6">
    <source>
        <dbReference type="ARBA" id="ARBA00049117"/>
    </source>
</evidence>
<dbReference type="Gene3D" id="3.30.1220.10">
    <property type="entry name" value="CobW-like, C-terminal domain"/>
    <property type="match status" value="1"/>
</dbReference>
<evidence type="ECO:0000256" key="2">
    <source>
        <dbReference type="ARBA" id="ARBA00022801"/>
    </source>
</evidence>
<evidence type="ECO:0000313" key="9">
    <source>
        <dbReference type="EMBL" id="KKC33178.1"/>
    </source>
</evidence>
<proteinExistence type="inferred from homology"/>
<accession>A0A0F5PX15</accession>
<dbReference type="InterPro" id="IPR036627">
    <property type="entry name" value="CobW-likC_sf"/>
</dbReference>
<protein>
    <submittedName>
        <fullName evidence="10">Cobalamin biosynthesis protein CobW</fullName>
    </submittedName>
</protein>
<reference evidence="10 12" key="2">
    <citation type="submission" date="2016-10" db="EMBL/GenBank/DDBJ databases">
        <authorList>
            <person name="de Groot N.N."/>
        </authorList>
    </citation>
    <scope>NUCLEOTIDE SEQUENCE [LARGE SCALE GENOMIC DNA]</scope>
    <source>
        <strain evidence="10 12">CGMCC 1.10210</strain>
    </source>
</reference>
<evidence type="ECO:0000313" key="11">
    <source>
        <dbReference type="Proteomes" id="UP000033519"/>
    </source>
</evidence>
<evidence type="ECO:0000256" key="4">
    <source>
        <dbReference type="ARBA" id="ARBA00034320"/>
    </source>
</evidence>
<dbReference type="InterPro" id="IPR011629">
    <property type="entry name" value="CobW-like_C"/>
</dbReference>
<evidence type="ECO:0000256" key="5">
    <source>
        <dbReference type="ARBA" id="ARBA00045658"/>
    </source>
</evidence>
<dbReference type="Gene3D" id="3.40.50.300">
    <property type="entry name" value="P-loop containing nucleotide triphosphate hydrolases"/>
    <property type="match status" value="1"/>
</dbReference>
<gene>
    <name evidence="10" type="ORF">SAMN04488059_103258</name>
    <name evidence="9" type="ORF">WH91_08975</name>
</gene>
<evidence type="ECO:0000256" key="7">
    <source>
        <dbReference type="SAM" id="MobiDB-lite"/>
    </source>
</evidence>
<dbReference type="CDD" id="cd03112">
    <property type="entry name" value="CobW-like"/>
    <property type="match status" value="1"/>
</dbReference>
<dbReference type="GO" id="GO:0000166">
    <property type="term" value="F:nucleotide binding"/>
    <property type="evidence" value="ECO:0007669"/>
    <property type="project" value="UniProtKB-KW"/>
</dbReference>
<evidence type="ECO:0000313" key="10">
    <source>
        <dbReference type="EMBL" id="SFC28550.1"/>
    </source>
</evidence>
<evidence type="ECO:0000256" key="1">
    <source>
        <dbReference type="ARBA" id="ARBA00022741"/>
    </source>
</evidence>
<dbReference type="GO" id="GO:0016787">
    <property type="term" value="F:hydrolase activity"/>
    <property type="evidence" value="ECO:0007669"/>
    <property type="project" value="UniProtKB-KW"/>
</dbReference>
<evidence type="ECO:0000256" key="3">
    <source>
        <dbReference type="ARBA" id="ARBA00023186"/>
    </source>
</evidence>
<dbReference type="STRING" id="728005.SAMN04488059_103258"/>
<dbReference type="EMBL" id="LAPV01000093">
    <property type="protein sequence ID" value="KKC33178.1"/>
    <property type="molecule type" value="Genomic_DNA"/>
</dbReference>
<keyword evidence="2" id="KW-0378">Hydrolase</keyword>
<dbReference type="PANTHER" id="PTHR13748:SF62">
    <property type="entry name" value="COBW DOMAIN-CONTAINING PROTEIN"/>
    <property type="match status" value="1"/>
</dbReference>
<dbReference type="Proteomes" id="UP000033519">
    <property type="component" value="Unassembled WGS sequence"/>
</dbReference>
<dbReference type="SUPFAM" id="SSF52540">
    <property type="entry name" value="P-loop containing nucleoside triphosphate hydrolases"/>
    <property type="match status" value="1"/>
</dbReference>
<dbReference type="InterPro" id="IPR003495">
    <property type="entry name" value="CobW/HypB/UreG_nucleotide-bd"/>
</dbReference>
<dbReference type="SUPFAM" id="SSF90002">
    <property type="entry name" value="Hypothetical protein YjiA, C-terminal domain"/>
    <property type="match status" value="1"/>
</dbReference>
<dbReference type="RefSeq" id="WP_046170665.1">
    <property type="nucleotide sequence ID" value="NZ_FOMB01000003.1"/>
</dbReference>
<dbReference type="InterPro" id="IPR051316">
    <property type="entry name" value="Zinc-reg_GTPase_activator"/>
</dbReference>
<comment type="similarity">
    <text evidence="4">Belongs to the SIMIBI class G3E GTPase family. ZNG1 subfamily.</text>
</comment>
<name>A0A0F5PX15_9HYPH</name>
<keyword evidence="1" id="KW-0547">Nucleotide-binding</keyword>
<dbReference type="NCBIfam" id="TIGR02475">
    <property type="entry name" value="CobW"/>
    <property type="match status" value="1"/>
</dbReference>
<dbReference type="GO" id="GO:0005737">
    <property type="term" value="C:cytoplasm"/>
    <property type="evidence" value="ECO:0007669"/>
    <property type="project" value="TreeGrafter"/>
</dbReference>
<comment type="catalytic activity">
    <reaction evidence="6">
        <text>GTP + H2O = GDP + phosphate + H(+)</text>
        <dbReference type="Rhea" id="RHEA:19669"/>
        <dbReference type="ChEBI" id="CHEBI:15377"/>
        <dbReference type="ChEBI" id="CHEBI:15378"/>
        <dbReference type="ChEBI" id="CHEBI:37565"/>
        <dbReference type="ChEBI" id="CHEBI:43474"/>
        <dbReference type="ChEBI" id="CHEBI:58189"/>
    </reaction>
    <physiologicalReaction direction="left-to-right" evidence="6">
        <dbReference type="Rhea" id="RHEA:19670"/>
    </physiologicalReaction>
</comment>
<dbReference type="GO" id="GO:0009236">
    <property type="term" value="P:cobalamin biosynthetic process"/>
    <property type="evidence" value="ECO:0007669"/>
    <property type="project" value="InterPro"/>
</dbReference>
<feature type="compositionally biased region" description="Basic and acidic residues" evidence="7">
    <location>
        <begin position="239"/>
        <end position="252"/>
    </location>
</feature>
<dbReference type="PATRIC" id="fig|728005.3.peg.4511"/>
<dbReference type="Pfam" id="PF02492">
    <property type="entry name" value="cobW"/>
    <property type="match status" value="1"/>
</dbReference>
<evidence type="ECO:0000259" key="8">
    <source>
        <dbReference type="SMART" id="SM00833"/>
    </source>
</evidence>
<sequence length="352" mass="37926">MTTKIPTTVITGFLGAGKTTLVRHLLAHAPKGKRIALIINEFGDLGVDKDILAGCGDETCREEDMIELSNGCICCTVADEFIPTMQALLARPEKFDHIVIETSGLALPQPLIRAFNWPEIKAQVTIDGIVTVADASALAEGRFASDEAAVDAQRRQDEMLDHETPLGELFEDQLSVADLVIINKADLVDVATLAKVEANIRAELRPGVGVVHARNGHVDIAALLGMGMGSEDDIANRPSHHELEHGDQTHEHDDFDSFSLRIPAVTGKDELLAIIEATIRDHDVLRLKGFAAIPGAAARLAIQAVGPRVTAYFDRPWKDGEKRDTALVVIGQSPLDRAAITQSLQRAAKVAA</sequence>
<dbReference type="Pfam" id="PF07683">
    <property type="entry name" value="CobW_C"/>
    <property type="match status" value="1"/>
</dbReference>
<dbReference type="AlphaFoldDB" id="A0A0F5PX15"/>
<evidence type="ECO:0000313" key="12">
    <source>
        <dbReference type="Proteomes" id="UP000182258"/>
    </source>
</evidence>
<dbReference type="InterPro" id="IPR012824">
    <property type="entry name" value="CobW"/>
</dbReference>
<dbReference type="Proteomes" id="UP000182258">
    <property type="component" value="Unassembled WGS sequence"/>
</dbReference>
<comment type="function">
    <text evidence="5">Zinc chaperone that directly transfers zinc cofactor to target proteins, thereby activating them. Zinc is transferred from the CXCC motif in the GTPase domain to the zinc binding site in target proteins in a process requiring GTP hydrolysis.</text>
</comment>
<keyword evidence="3" id="KW-0143">Chaperone</keyword>